<name>A0AA86TYM7_9EUKA</name>
<comment type="caution">
    <text evidence="1">The sequence shown here is derived from an EMBL/GenBank/DDBJ whole genome shotgun (WGS) entry which is preliminary data.</text>
</comment>
<reference evidence="2 3" key="2">
    <citation type="submission" date="2024-07" db="EMBL/GenBank/DDBJ databases">
        <authorList>
            <person name="Akdeniz Z."/>
        </authorList>
    </citation>
    <scope>NUCLEOTIDE SEQUENCE [LARGE SCALE GENOMIC DNA]</scope>
</reference>
<evidence type="ECO:0000313" key="3">
    <source>
        <dbReference type="Proteomes" id="UP001642409"/>
    </source>
</evidence>
<dbReference type="EMBL" id="CAXDID020000004">
    <property type="protein sequence ID" value="CAL5973751.1"/>
    <property type="molecule type" value="Genomic_DNA"/>
</dbReference>
<accession>A0AA86TYM7</accession>
<dbReference type="AlphaFoldDB" id="A0AA86TYM7"/>
<dbReference type="EMBL" id="CATOUU010000531">
    <property type="protein sequence ID" value="CAI9933341.1"/>
    <property type="molecule type" value="Genomic_DNA"/>
</dbReference>
<gene>
    <name evidence="1" type="ORF">HINF_LOCUS20986</name>
    <name evidence="2" type="ORF">HINF_LOCUS2532</name>
</gene>
<evidence type="ECO:0000313" key="2">
    <source>
        <dbReference type="EMBL" id="CAL5973751.1"/>
    </source>
</evidence>
<proteinExistence type="predicted"/>
<evidence type="ECO:0000313" key="1">
    <source>
        <dbReference type="EMBL" id="CAI9933341.1"/>
    </source>
</evidence>
<keyword evidence="3" id="KW-1185">Reference proteome</keyword>
<protein>
    <submittedName>
        <fullName evidence="2">Hypothetical_protein</fullName>
    </submittedName>
</protein>
<organism evidence="1">
    <name type="scientific">Hexamita inflata</name>
    <dbReference type="NCBI Taxonomy" id="28002"/>
    <lineage>
        <taxon>Eukaryota</taxon>
        <taxon>Metamonada</taxon>
        <taxon>Diplomonadida</taxon>
        <taxon>Hexamitidae</taxon>
        <taxon>Hexamitinae</taxon>
        <taxon>Hexamita</taxon>
    </lineage>
</organism>
<reference evidence="1" key="1">
    <citation type="submission" date="2023-06" db="EMBL/GenBank/DDBJ databases">
        <authorList>
            <person name="Kurt Z."/>
        </authorList>
    </citation>
    <scope>NUCLEOTIDE SEQUENCE</scope>
</reference>
<dbReference type="Proteomes" id="UP001642409">
    <property type="component" value="Unassembled WGS sequence"/>
</dbReference>
<sequence length="122" mass="13622">MSSCPCYKSKFQFDESLRVEHLLINIHSHNSGSVVASKLEEISQKLVLGGSVLGGPGGGFFVWRIFQIEGHDQRSNNMQNMTKQFSRCDLLLKTSPIIHLNAIVILPQPSKNNIYFNNSCGQ</sequence>